<evidence type="ECO:0000313" key="1">
    <source>
        <dbReference type="EMBL" id="KKL70366.1"/>
    </source>
</evidence>
<comment type="caution">
    <text evidence="1">The sequence shown here is derived from an EMBL/GenBank/DDBJ whole genome shotgun (WGS) entry which is preliminary data.</text>
</comment>
<proteinExistence type="predicted"/>
<sequence length="53" mass="5970">MCFHGNEVGRAAVYLLRNSEPDRNGQNEQLSGEEIWGVTFPGRFLQIAVGEYL</sequence>
<name>A0A0F9EVX4_9ZZZZ</name>
<organism evidence="1">
    <name type="scientific">marine sediment metagenome</name>
    <dbReference type="NCBI Taxonomy" id="412755"/>
    <lineage>
        <taxon>unclassified sequences</taxon>
        <taxon>metagenomes</taxon>
        <taxon>ecological metagenomes</taxon>
    </lineage>
</organism>
<reference evidence="1" key="1">
    <citation type="journal article" date="2015" name="Nature">
        <title>Complex archaea that bridge the gap between prokaryotes and eukaryotes.</title>
        <authorList>
            <person name="Spang A."/>
            <person name="Saw J.H."/>
            <person name="Jorgensen S.L."/>
            <person name="Zaremba-Niedzwiedzka K."/>
            <person name="Martijn J."/>
            <person name="Lind A.E."/>
            <person name="van Eijk R."/>
            <person name="Schleper C."/>
            <person name="Guy L."/>
            <person name="Ettema T.J."/>
        </authorList>
    </citation>
    <scope>NUCLEOTIDE SEQUENCE</scope>
</reference>
<dbReference type="EMBL" id="LAZR01025918">
    <property type="protein sequence ID" value="KKL70366.1"/>
    <property type="molecule type" value="Genomic_DNA"/>
</dbReference>
<gene>
    <name evidence="1" type="ORF">LCGC14_2105650</name>
</gene>
<accession>A0A0F9EVX4</accession>
<protein>
    <submittedName>
        <fullName evidence="1">Uncharacterized protein</fullName>
    </submittedName>
</protein>
<dbReference type="AlphaFoldDB" id="A0A0F9EVX4"/>